<dbReference type="STRING" id="418985.A0A1V9XR99"/>
<reference evidence="4 5" key="1">
    <citation type="journal article" date="2017" name="Gigascience">
        <title>Draft genome of the honey bee ectoparasitic mite, Tropilaelaps mercedesae, is shaped by the parasitic life history.</title>
        <authorList>
            <person name="Dong X."/>
            <person name="Armstrong S.D."/>
            <person name="Xia D."/>
            <person name="Makepeace B.L."/>
            <person name="Darby A.C."/>
            <person name="Kadowaki T."/>
        </authorList>
    </citation>
    <scope>NUCLEOTIDE SEQUENCE [LARGE SCALE GENOMIC DNA]</scope>
    <source>
        <strain evidence="4">Wuxi-XJTLU</strain>
    </source>
</reference>
<evidence type="ECO:0000259" key="3">
    <source>
        <dbReference type="PROSITE" id="PS50157"/>
    </source>
</evidence>
<dbReference type="PROSITE" id="PS00028">
    <property type="entry name" value="ZINC_FINGER_C2H2_1"/>
    <property type="match status" value="1"/>
</dbReference>
<dbReference type="SUPFAM" id="SSF57667">
    <property type="entry name" value="beta-beta-alpha zinc fingers"/>
    <property type="match status" value="1"/>
</dbReference>
<accession>A0A1V9XR99</accession>
<protein>
    <submittedName>
        <fullName evidence="4">Flt3-interacting zinc finger protein-like</fullName>
    </submittedName>
</protein>
<evidence type="ECO:0000256" key="1">
    <source>
        <dbReference type="PROSITE-ProRule" id="PRU00042"/>
    </source>
</evidence>
<dbReference type="InterPro" id="IPR013087">
    <property type="entry name" value="Znf_C2H2_type"/>
</dbReference>
<organism evidence="4 5">
    <name type="scientific">Tropilaelaps mercedesae</name>
    <dbReference type="NCBI Taxonomy" id="418985"/>
    <lineage>
        <taxon>Eukaryota</taxon>
        <taxon>Metazoa</taxon>
        <taxon>Ecdysozoa</taxon>
        <taxon>Arthropoda</taxon>
        <taxon>Chelicerata</taxon>
        <taxon>Arachnida</taxon>
        <taxon>Acari</taxon>
        <taxon>Parasitiformes</taxon>
        <taxon>Mesostigmata</taxon>
        <taxon>Gamasina</taxon>
        <taxon>Dermanyssoidea</taxon>
        <taxon>Laelapidae</taxon>
        <taxon>Tropilaelaps</taxon>
    </lineage>
</organism>
<dbReference type="Proteomes" id="UP000192247">
    <property type="component" value="Unassembled WGS sequence"/>
</dbReference>
<evidence type="ECO:0000313" key="5">
    <source>
        <dbReference type="Proteomes" id="UP000192247"/>
    </source>
</evidence>
<keyword evidence="1" id="KW-0862">Zinc</keyword>
<dbReference type="InParanoid" id="A0A1V9XR99"/>
<evidence type="ECO:0000313" key="4">
    <source>
        <dbReference type="EMBL" id="OQR75981.1"/>
    </source>
</evidence>
<name>A0A1V9XR99_9ACAR</name>
<keyword evidence="1" id="KW-0863">Zinc-finger</keyword>
<dbReference type="GO" id="GO:0008270">
    <property type="term" value="F:zinc ion binding"/>
    <property type="evidence" value="ECO:0007669"/>
    <property type="project" value="UniProtKB-KW"/>
</dbReference>
<feature type="domain" description="C2H2-type" evidence="3">
    <location>
        <begin position="140"/>
        <end position="167"/>
    </location>
</feature>
<dbReference type="EMBL" id="MNPL01005503">
    <property type="protein sequence ID" value="OQR75981.1"/>
    <property type="molecule type" value="Genomic_DNA"/>
</dbReference>
<sequence>MARENSLRGTATHEANSKDASFSCVLSDIFFDPSSGLYELPGESFLQYHLSSYDLYRRTWYDAQERRQSRALHSIRDQRMSSHKDSEHSRPSYIPKLTGSSLKGTPRFGGDARRGPGSQPAVPSCSSEPASVDKTHSNQLVCSSCDKIFNSRRGFHFHAVVHNGATPFSCISCGAKFRAWVQLNKHHKSCPVAPIRLQAEL</sequence>
<keyword evidence="5" id="KW-1185">Reference proteome</keyword>
<feature type="region of interest" description="Disordered" evidence="2">
    <location>
        <begin position="71"/>
        <end position="132"/>
    </location>
</feature>
<keyword evidence="1" id="KW-0479">Metal-binding</keyword>
<gene>
    <name evidence="4" type="ORF">BIW11_08067</name>
</gene>
<dbReference type="InterPro" id="IPR036236">
    <property type="entry name" value="Znf_C2H2_sf"/>
</dbReference>
<feature type="compositionally biased region" description="Basic and acidic residues" evidence="2">
    <location>
        <begin position="71"/>
        <end position="90"/>
    </location>
</feature>
<dbReference type="AlphaFoldDB" id="A0A1V9XR99"/>
<proteinExistence type="predicted"/>
<dbReference type="OrthoDB" id="7471835at2759"/>
<dbReference type="Gene3D" id="3.30.160.60">
    <property type="entry name" value="Classic Zinc Finger"/>
    <property type="match status" value="1"/>
</dbReference>
<comment type="caution">
    <text evidence="4">The sequence shown here is derived from an EMBL/GenBank/DDBJ whole genome shotgun (WGS) entry which is preliminary data.</text>
</comment>
<evidence type="ECO:0000256" key="2">
    <source>
        <dbReference type="SAM" id="MobiDB-lite"/>
    </source>
</evidence>
<dbReference type="PROSITE" id="PS50157">
    <property type="entry name" value="ZINC_FINGER_C2H2_2"/>
    <property type="match status" value="1"/>
</dbReference>